<dbReference type="EMBL" id="MU118042">
    <property type="protein sequence ID" value="KAF9647060.1"/>
    <property type="molecule type" value="Genomic_DNA"/>
</dbReference>
<dbReference type="Proteomes" id="UP000886501">
    <property type="component" value="Unassembled WGS sequence"/>
</dbReference>
<keyword evidence="2" id="KW-1185">Reference proteome</keyword>
<comment type="caution">
    <text evidence="1">The sequence shown here is derived from an EMBL/GenBank/DDBJ whole genome shotgun (WGS) entry which is preliminary data.</text>
</comment>
<reference evidence="1" key="1">
    <citation type="submission" date="2019-10" db="EMBL/GenBank/DDBJ databases">
        <authorList>
            <consortium name="DOE Joint Genome Institute"/>
            <person name="Kuo A."/>
            <person name="Miyauchi S."/>
            <person name="Kiss E."/>
            <person name="Drula E."/>
            <person name="Kohler A."/>
            <person name="Sanchez-Garcia M."/>
            <person name="Andreopoulos B."/>
            <person name="Barry K.W."/>
            <person name="Bonito G."/>
            <person name="Buee M."/>
            <person name="Carver A."/>
            <person name="Chen C."/>
            <person name="Cichocki N."/>
            <person name="Clum A."/>
            <person name="Culley D."/>
            <person name="Crous P.W."/>
            <person name="Fauchery L."/>
            <person name="Girlanda M."/>
            <person name="Hayes R."/>
            <person name="Keri Z."/>
            <person name="Labutti K."/>
            <person name="Lipzen A."/>
            <person name="Lombard V."/>
            <person name="Magnuson J."/>
            <person name="Maillard F."/>
            <person name="Morin E."/>
            <person name="Murat C."/>
            <person name="Nolan M."/>
            <person name="Ohm R."/>
            <person name="Pangilinan J."/>
            <person name="Pereira M."/>
            <person name="Perotto S."/>
            <person name="Peter M."/>
            <person name="Riley R."/>
            <person name="Sitrit Y."/>
            <person name="Stielow B."/>
            <person name="Szollosi G."/>
            <person name="Zifcakova L."/>
            <person name="Stursova M."/>
            <person name="Spatafora J.W."/>
            <person name="Tedersoo L."/>
            <person name="Vaario L.-M."/>
            <person name="Yamada A."/>
            <person name="Yan M."/>
            <person name="Wang P."/>
            <person name="Xu J."/>
            <person name="Bruns T."/>
            <person name="Baldrian P."/>
            <person name="Vilgalys R."/>
            <person name="Henrissat B."/>
            <person name="Grigoriev I.V."/>
            <person name="Hibbett D."/>
            <person name="Nagy L.G."/>
            <person name="Martin F.M."/>
        </authorList>
    </citation>
    <scope>NUCLEOTIDE SEQUENCE</scope>
    <source>
        <strain evidence="1">P2</strain>
    </source>
</reference>
<evidence type="ECO:0000313" key="2">
    <source>
        <dbReference type="Proteomes" id="UP000886501"/>
    </source>
</evidence>
<evidence type="ECO:0000313" key="1">
    <source>
        <dbReference type="EMBL" id="KAF9647060.1"/>
    </source>
</evidence>
<reference evidence="1" key="2">
    <citation type="journal article" date="2020" name="Nat. Commun.">
        <title>Large-scale genome sequencing of mycorrhizal fungi provides insights into the early evolution of symbiotic traits.</title>
        <authorList>
            <person name="Miyauchi S."/>
            <person name="Kiss E."/>
            <person name="Kuo A."/>
            <person name="Drula E."/>
            <person name="Kohler A."/>
            <person name="Sanchez-Garcia M."/>
            <person name="Morin E."/>
            <person name="Andreopoulos B."/>
            <person name="Barry K.W."/>
            <person name="Bonito G."/>
            <person name="Buee M."/>
            <person name="Carver A."/>
            <person name="Chen C."/>
            <person name="Cichocki N."/>
            <person name="Clum A."/>
            <person name="Culley D."/>
            <person name="Crous P.W."/>
            <person name="Fauchery L."/>
            <person name="Girlanda M."/>
            <person name="Hayes R.D."/>
            <person name="Keri Z."/>
            <person name="LaButti K."/>
            <person name="Lipzen A."/>
            <person name="Lombard V."/>
            <person name="Magnuson J."/>
            <person name="Maillard F."/>
            <person name="Murat C."/>
            <person name="Nolan M."/>
            <person name="Ohm R.A."/>
            <person name="Pangilinan J."/>
            <person name="Pereira M.F."/>
            <person name="Perotto S."/>
            <person name="Peter M."/>
            <person name="Pfister S."/>
            <person name="Riley R."/>
            <person name="Sitrit Y."/>
            <person name="Stielow J.B."/>
            <person name="Szollosi G."/>
            <person name="Zifcakova L."/>
            <person name="Stursova M."/>
            <person name="Spatafora J.W."/>
            <person name="Tedersoo L."/>
            <person name="Vaario L.M."/>
            <person name="Yamada A."/>
            <person name="Yan M."/>
            <person name="Wang P."/>
            <person name="Xu J."/>
            <person name="Bruns T."/>
            <person name="Baldrian P."/>
            <person name="Vilgalys R."/>
            <person name="Dunand C."/>
            <person name="Henrissat B."/>
            <person name="Grigoriev I.V."/>
            <person name="Hibbett D."/>
            <person name="Nagy L.G."/>
            <person name="Martin F.M."/>
        </authorList>
    </citation>
    <scope>NUCLEOTIDE SEQUENCE</scope>
    <source>
        <strain evidence="1">P2</strain>
    </source>
</reference>
<gene>
    <name evidence="1" type="ORF">BDM02DRAFT_3170682</name>
</gene>
<accession>A0ACB6ZBD5</accession>
<name>A0ACB6ZBD5_THEGA</name>
<organism evidence="1 2">
    <name type="scientific">Thelephora ganbajun</name>
    <name type="common">Ganba fungus</name>
    <dbReference type="NCBI Taxonomy" id="370292"/>
    <lineage>
        <taxon>Eukaryota</taxon>
        <taxon>Fungi</taxon>
        <taxon>Dikarya</taxon>
        <taxon>Basidiomycota</taxon>
        <taxon>Agaricomycotina</taxon>
        <taxon>Agaricomycetes</taxon>
        <taxon>Thelephorales</taxon>
        <taxon>Thelephoraceae</taxon>
        <taxon>Thelephora</taxon>
    </lineage>
</organism>
<sequence>MVDVQDGDAHTHKRTAIPQLLNPVSSSPKRPEEHGLSAYRDLSPAGPPTFNLRAADWGRGDSSPPSTIHYASSPDTNGSVRGRSASYSTYDSGPRSNDGNGYIMTTSYPPVLYHPQSVNSSTSPAQHTLQPTPVIFYHDGRAGSHQTQSPPESPRSGTGPPTPSDASGKEPWINARHSVRTIPGEPRQANPVPGVLAYRPPPPYLPHVIPLPFLMQIPSVPPKRPNDNEEESSSTPRKKHRTSRAKADGSAAPKRGYTAKKRTEAAQIAAQNEMMASVAYQPQQTEGGKSAEKTAATPASNSNNNSPSVQVEKGGKLHPELQFARCMSHRYRNERFPRCVSCTRRWAGDTCRFQSIRFFLRNENKVIVGISFVENQKADSPTMDFPKKWNVLLGASHISRVKRTVARALLPVLKTELEHLHVPEIIRRPRESEVRATCDTCMTSIFSSSWMCRLCGREACAECFEQVKVLTDNSGAEDADVFELQARREKHSRKNPFFLACTRRNEHQAKDFSPMTRFCKSELEVVIKEMEELLATPDPDPPLIEGAEIPDLDVEITRDDQTGPLPSHRILEFKHEDLSYDTFTKLWAKGKPLVVTGLLPRFKISWTPEYFIENHASKSCLVIQCQSDMNKRITVGDFFKEFGKYEERKDCWKLKDWPPSTDFKTAFPELYADFSQAIPMPNYVRRDGVLNIASHFPSNTVAPDIGPKMYNAMASSDTPGTKGTTRLHMDMADAVNVMLYSAPTPDGKPGGALWDIYDASDAGKIRDFLKNKFKGKFQNDPIHSQMFYLDCDLRKELYEEFGVENYRIYQKPGDVVFIPAGCAHQARCFPLELTIVCNLADCMKIAIDFVSPENISRCETLTREFREQNQSMQWKEDVLQLRTMMWFAWLSCRIHEAIRGKEKTNASGAVAITSVSNKKTPEQTKQSRTPLDPAPMDVDGTITMLPLD</sequence>
<proteinExistence type="predicted"/>
<protein>
    <submittedName>
        <fullName evidence="1">Uncharacterized protein</fullName>
    </submittedName>
</protein>